<dbReference type="GO" id="GO:0006284">
    <property type="term" value="P:base-excision repair"/>
    <property type="evidence" value="ECO:0007669"/>
    <property type="project" value="TreeGrafter"/>
</dbReference>
<feature type="binding site" evidence="9">
    <location>
        <position position="65"/>
    </location>
    <ligand>
        <name>Mg(2+)</name>
        <dbReference type="ChEBI" id="CHEBI:18420"/>
        <label>1</label>
    </ligand>
</feature>
<keyword evidence="6" id="KW-0378">Hydrolase</keyword>
<dbReference type="Gene3D" id="3.60.10.10">
    <property type="entry name" value="Endonuclease/exonuclease/phosphatase"/>
    <property type="match status" value="1"/>
</dbReference>
<evidence type="ECO:0000256" key="5">
    <source>
        <dbReference type="ARBA" id="ARBA00022763"/>
    </source>
</evidence>
<reference evidence="12" key="1">
    <citation type="submission" date="2022-03" db="EMBL/GenBank/DDBJ databases">
        <authorList>
            <person name="Alioto T."/>
            <person name="Alioto T."/>
            <person name="Gomez Garrido J."/>
        </authorList>
    </citation>
    <scope>NUCLEOTIDE SEQUENCE</scope>
</reference>
<dbReference type="EC" id="3.1.11.2" evidence="3"/>
<evidence type="ECO:0000256" key="10">
    <source>
        <dbReference type="PIRSR" id="PIRSR604808-3"/>
    </source>
</evidence>
<dbReference type="InterPro" id="IPR005135">
    <property type="entry name" value="Endo/exonuclease/phosphatase"/>
</dbReference>
<evidence type="ECO:0000313" key="12">
    <source>
        <dbReference type="EMBL" id="CAH2300519.1"/>
    </source>
</evidence>
<feature type="binding site" evidence="9">
    <location>
        <position position="169"/>
    </location>
    <ligand>
        <name>Mg(2+)</name>
        <dbReference type="ChEBI" id="CHEBI:18420"/>
        <label>1</label>
    </ligand>
</feature>
<dbReference type="GO" id="GO:0005634">
    <property type="term" value="C:nucleus"/>
    <property type="evidence" value="ECO:0007669"/>
    <property type="project" value="TreeGrafter"/>
</dbReference>
<feature type="binding site" evidence="9">
    <location>
        <position position="36"/>
    </location>
    <ligand>
        <name>Mg(2+)</name>
        <dbReference type="ChEBI" id="CHEBI:18420"/>
        <label>1</label>
    </ligand>
</feature>
<dbReference type="SUPFAM" id="SSF56219">
    <property type="entry name" value="DNase I-like"/>
    <property type="match status" value="1"/>
</dbReference>
<dbReference type="PANTHER" id="PTHR22748">
    <property type="entry name" value="AP ENDONUCLEASE"/>
    <property type="match status" value="1"/>
</dbReference>
<evidence type="ECO:0000256" key="1">
    <source>
        <dbReference type="ARBA" id="ARBA00000493"/>
    </source>
</evidence>
<keyword evidence="8" id="KW-0234">DNA repair</keyword>
<evidence type="ECO:0000256" key="9">
    <source>
        <dbReference type="PIRSR" id="PIRSR604808-2"/>
    </source>
</evidence>
<dbReference type="Proteomes" id="UP001295444">
    <property type="component" value="Chromosome 06"/>
</dbReference>
<dbReference type="GO" id="GO:0008081">
    <property type="term" value="F:phosphoric diester hydrolase activity"/>
    <property type="evidence" value="ECO:0007669"/>
    <property type="project" value="TreeGrafter"/>
</dbReference>
<evidence type="ECO:0000259" key="11">
    <source>
        <dbReference type="Pfam" id="PF03372"/>
    </source>
</evidence>
<evidence type="ECO:0000256" key="8">
    <source>
        <dbReference type="ARBA" id="ARBA00023204"/>
    </source>
</evidence>
<dbReference type="GO" id="GO:0046872">
    <property type="term" value="F:metal ion binding"/>
    <property type="evidence" value="ECO:0007669"/>
    <property type="project" value="UniProtKB-KW"/>
</dbReference>
<protein>
    <recommendedName>
        <fullName evidence="3">exodeoxyribonuclease III</fullName>
        <ecNumber evidence="3">3.1.11.2</ecNumber>
    </recommendedName>
</protein>
<dbReference type="Pfam" id="PF03372">
    <property type="entry name" value="Exo_endo_phos"/>
    <property type="match status" value="1"/>
</dbReference>
<keyword evidence="13" id="KW-1185">Reference proteome</keyword>
<dbReference type="GO" id="GO:0003906">
    <property type="term" value="F:DNA-(apurinic or apyrimidinic site) endonuclease activity"/>
    <property type="evidence" value="ECO:0007669"/>
    <property type="project" value="TreeGrafter"/>
</dbReference>
<evidence type="ECO:0000256" key="2">
    <source>
        <dbReference type="ARBA" id="ARBA00007092"/>
    </source>
</evidence>
<evidence type="ECO:0000256" key="4">
    <source>
        <dbReference type="ARBA" id="ARBA00022723"/>
    </source>
</evidence>
<keyword evidence="5" id="KW-0227">DNA damage</keyword>
<keyword evidence="9" id="KW-0464">Manganese</keyword>
<accession>A0AAD1SJK2</accession>
<proteinExistence type="inferred from homology"/>
<evidence type="ECO:0000256" key="6">
    <source>
        <dbReference type="ARBA" id="ARBA00022801"/>
    </source>
</evidence>
<evidence type="ECO:0000313" key="13">
    <source>
        <dbReference type="Proteomes" id="UP001295444"/>
    </source>
</evidence>
<evidence type="ECO:0000256" key="3">
    <source>
        <dbReference type="ARBA" id="ARBA00012115"/>
    </source>
</evidence>
<gene>
    <name evidence="12" type="ORF">PECUL_23A000441</name>
</gene>
<dbReference type="AlphaFoldDB" id="A0AAD1SJK2"/>
<comment type="catalytic activity">
    <reaction evidence="1">
        <text>Exonucleolytic cleavage in the 3'- to 5'-direction to yield nucleoside 5'-phosphates.</text>
        <dbReference type="EC" id="3.1.11.2"/>
    </reaction>
</comment>
<feature type="binding site" evidence="9">
    <location>
        <position position="167"/>
    </location>
    <ligand>
        <name>Mg(2+)</name>
        <dbReference type="ChEBI" id="CHEBI:18420"/>
        <label>1</label>
    </ligand>
</feature>
<sequence length="234" mass="26956">MSSSSLAENSKRNMNMALTYHSPISASPHMKIYSQNARGLNSPDKQRKLLEDLKRASADIVCLQETHFVKLRVPQFGTREYPMQFHAAHTFKVRGVSILIHKSLSFELLKLITDSQGRYLMILCTINDITYTIVNVYSPNSQQRNFLHKVLSKMNPIRTDLTMICRDLNHTLDHKLDTSLHISASRHLHLKPQCQSMTKLVLEFGLYDTWRALHPSDHSYTHYSQAHKTPGKAW</sequence>
<keyword evidence="4 9" id="KW-0479">Metal-binding</keyword>
<dbReference type="InterPro" id="IPR036691">
    <property type="entry name" value="Endo/exonu/phosph_ase_sf"/>
</dbReference>
<organism evidence="12 13">
    <name type="scientific">Pelobates cultripes</name>
    <name type="common">Western spadefoot toad</name>
    <dbReference type="NCBI Taxonomy" id="61616"/>
    <lineage>
        <taxon>Eukaryota</taxon>
        <taxon>Metazoa</taxon>
        <taxon>Chordata</taxon>
        <taxon>Craniata</taxon>
        <taxon>Vertebrata</taxon>
        <taxon>Euteleostomi</taxon>
        <taxon>Amphibia</taxon>
        <taxon>Batrachia</taxon>
        <taxon>Anura</taxon>
        <taxon>Pelobatoidea</taxon>
        <taxon>Pelobatidae</taxon>
        <taxon>Pelobates</taxon>
    </lineage>
</organism>
<comment type="similarity">
    <text evidence="2">Belongs to the DNA repair enzymes AP/ExoA family.</text>
</comment>
<comment type="cofactor">
    <cofactor evidence="9">
        <name>Mg(2+)</name>
        <dbReference type="ChEBI" id="CHEBI:18420"/>
    </cofactor>
    <cofactor evidence="9">
        <name>Mn(2+)</name>
        <dbReference type="ChEBI" id="CHEBI:29035"/>
    </cofactor>
    <text evidence="9">Probably binds two magnesium or manganese ions per subunit.</text>
</comment>
<feature type="domain" description="Endonuclease/exonuclease/phosphatase" evidence="11">
    <location>
        <begin position="34"/>
        <end position="136"/>
    </location>
</feature>
<keyword evidence="7 9" id="KW-0460">Magnesium</keyword>
<dbReference type="PANTHER" id="PTHR22748:SF26">
    <property type="entry name" value="ENDONUCLEASE_EXONUCLEASE_PHOSPHATASE DOMAIN-CONTAINING PROTEIN"/>
    <property type="match status" value="1"/>
</dbReference>
<dbReference type="GO" id="GO:0008311">
    <property type="term" value="F:double-stranded DNA 3'-5' DNA exonuclease activity"/>
    <property type="evidence" value="ECO:0007669"/>
    <property type="project" value="UniProtKB-EC"/>
</dbReference>
<name>A0AAD1SJK2_PELCU</name>
<feature type="site" description="Transition state stabilizer" evidence="10">
    <location>
        <position position="169"/>
    </location>
</feature>
<dbReference type="CDD" id="cd09076">
    <property type="entry name" value="L1-EN"/>
    <property type="match status" value="1"/>
</dbReference>
<dbReference type="EMBL" id="OW240917">
    <property type="protein sequence ID" value="CAH2300519.1"/>
    <property type="molecule type" value="Genomic_DNA"/>
</dbReference>
<dbReference type="InterPro" id="IPR004808">
    <property type="entry name" value="AP_endonuc_1"/>
</dbReference>
<evidence type="ECO:0000256" key="7">
    <source>
        <dbReference type="ARBA" id="ARBA00022842"/>
    </source>
</evidence>